<dbReference type="KEGG" id="acp:A2cp1_1099"/>
<feature type="compositionally biased region" description="Basic and acidic residues" evidence="1">
    <location>
        <begin position="1"/>
        <end position="19"/>
    </location>
</feature>
<feature type="region of interest" description="Disordered" evidence="1">
    <location>
        <begin position="1"/>
        <end position="20"/>
    </location>
</feature>
<sequence>MKEPVAEEKVGREQSRDGSGRVVHKTWYIDCNRDPPWYYEKVVGTATGEVLRECSEPLADHRDRGSAKFNKDS</sequence>
<proteinExistence type="predicted"/>
<accession>B8JF91</accession>
<name>B8JF91_ANAD2</name>
<organism evidence="2 3">
    <name type="scientific">Anaeromyxobacter dehalogenans (strain ATCC BAA-258 / DSM 21875 / 2CP-1)</name>
    <dbReference type="NCBI Taxonomy" id="455488"/>
    <lineage>
        <taxon>Bacteria</taxon>
        <taxon>Pseudomonadati</taxon>
        <taxon>Myxococcota</taxon>
        <taxon>Myxococcia</taxon>
        <taxon>Myxococcales</taxon>
        <taxon>Cystobacterineae</taxon>
        <taxon>Anaeromyxobacteraceae</taxon>
        <taxon>Anaeromyxobacter</taxon>
    </lineage>
</organism>
<evidence type="ECO:0000313" key="3">
    <source>
        <dbReference type="Proteomes" id="UP000007089"/>
    </source>
</evidence>
<dbReference type="EMBL" id="CP001359">
    <property type="protein sequence ID" value="ACL64448.1"/>
    <property type="molecule type" value="Genomic_DNA"/>
</dbReference>
<keyword evidence="3" id="KW-1185">Reference proteome</keyword>
<gene>
    <name evidence="2" type="ordered locus">A2cp1_1099</name>
</gene>
<protein>
    <submittedName>
        <fullName evidence="2">Uncharacterized protein</fullName>
    </submittedName>
</protein>
<evidence type="ECO:0000313" key="2">
    <source>
        <dbReference type="EMBL" id="ACL64448.1"/>
    </source>
</evidence>
<reference evidence="2" key="1">
    <citation type="submission" date="2009-01" db="EMBL/GenBank/DDBJ databases">
        <title>Complete sequence of Anaeromyxobacter dehalogenans 2CP-1.</title>
        <authorList>
            <consortium name="US DOE Joint Genome Institute"/>
            <person name="Lucas S."/>
            <person name="Copeland A."/>
            <person name="Lapidus A."/>
            <person name="Glavina del Rio T."/>
            <person name="Dalin E."/>
            <person name="Tice H."/>
            <person name="Bruce D."/>
            <person name="Goodwin L."/>
            <person name="Pitluck S."/>
            <person name="Saunders E."/>
            <person name="Brettin T."/>
            <person name="Detter J.C."/>
            <person name="Han C."/>
            <person name="Larimer F."/>
            <person name="Land M."/>
            <person name="Hauser L."/>
            <person name="Kyrpides N."/>
            <person name="Ovchinnikova G."/>
            <person name="Beliaev A.S."/>
            <person name="Richardson P."/>
        </authorList>
    </citation>
    <scope>NUCLEOTIDE SEQUENCE</scope>
    <source>
        <strain evidence="2">2CP-1</strain>
    </source>
</reference>
<dbReference type="RefSeq" id="WP_012632440.1">
    <property type="nucleotide sequence ID" value="NC_011891.1"/>
</dbReference>
<evidence type="ECO:0000256" key="1">
    <source>
        <dbReference type="SAM" id="MobiDB-lite"/>
    </source>
</evidence>
<dbReference type="HOGENOM" id="CLU_2696428_0_0_7"/>
<dbReference type="AlphaFoldDB" id="B8JF91"/>
<dbReference type="Proteomes" id="UP000007089">
    <property type="component" value="Chromosome"/>
</dbReference>